<organism evidence="3 4">
    <name type="scientific">Flavihumibacter solisilvae</name>
    <dbReference type="NCBI Taxonomy" id="1349421"/>
    <lineage>
        <taxon>Bacteria</taxon>
        <taxon>Pseudomonadati</taxon>
        <taxon>Bacteroidota</taxon>
        <taxon>Chitinophagia</taxon>
        <taxon>Chitinophagales</taxon>
        <taxon>Chitinophagaceae</taxon>
        <taxon>Flavihumibacter</taxon>
    </lineage>
</organism>
<dbReference type="PROSITE" id="PS51257">
    <property type="entry name" value="PROKAR_LIPOPROTEIN"/>
    <property type="match status" value="1"/>
</dbReference>
<dbReference type="Proteomes" id="UP000031408">
    <property type="component" value="Unassembled WGS sequence"/>
</dbReference>
<reference evidence="3 4" key="1">
    <citation type="submission" date="2014-11" db="EMBL/GenBank/DDBJ databases">
        <title>Genome sequence of Flavihumibacter solisilvae 3-3.</title>
        <authorList>
            <person name="Zhou G."/>
            <person name="Li M."/>
            <person name="Wang G."/>
        </authorList>
    </citation>
    <scope>NUCLEOTIDE SEQUENCE [LARGE SCALE GENOMIC DNA]</scope>
    <source>
        <strain evidence="3 4">3-3</strain>
    </source>
</reference>
<dbReference type="PANTHER" id="PTHR37833:SF1">
    <property type="entry name" value="SIGNAL PEPTIDE PROTEIN"/>
    <property type="match status" value="1"/>
</dbReference>
<dbReference type="InterPro" id="IPR011467">
    <property type="entry name" value="DUF1573"/>
</dbReference>
<dbReference type="AlphaFoldDB" id="A0A0C1IUW9"/>
<feature type="region of interest" description="Disordered" evidence="1">
    <location>
        <begin position="23"/>
        <end position="43"/>
    </location>
</feature>
<dbReference type="RefSeq" id="WP_039140055.1">
    <property type="nucleotide sequence ID" value="NZ_JSVC01000013.1"/>
</dbReference>
<keyword evidence="4" id="KW-1185">Reference proteome</keyword>
<sequence length="156" mass="16707">MRTYLLSFALIAISAAACQNSGDKSASANAGQSPVDPHIQSAQNVDSSTFTKIEWLDNDRDFGKVNEGQKVEVTFRFKNTGDNPLIIYSVSPGCGCTAAEPPKEPILPGKEGLIKGSFDSNGRPGTNNKSIFVKANTLGGMDHTLRFKVEVQGTKQ</sequence>
<feature type="compositionally biased region" description="Polar residues" evidence="1">
    <location>
        <begin position="23"/>
        <end position="32"/>
    </location>
</feature>
<dbReference type="InterPro" id="IPR013783">
    <property type="entry name" value="Ig-like_fold"/>
</dbReference>
<feature type="chain" id="PRO_5002151853" description="DUF1573 domain-containing protein" evidence="2">
    <location>
        <begin position="18"/>
        <end position="156"/>
    </location>
</feature>
<dbReference type="Gene3D" id="2.60.40.10">
    <property type="entry name" value="Immunoglobulins"/>
    <property type="match status" value="1"/>
</dbReference>
<evidence type="ECO:0008006" key="5">
    <source>
        <dbReference type="Google" id="ProtNLM"/>
    </source>
</evidence>
<feature type="signal peptide" evidence="2">
    <location>
        <begin position="1"/>
        <end position="17"/>
    </location>
</feature>
<evidence type="ECO:0000256" key="2">
    <source>
        <dbReference type="SAM" id="SignalP"/>
    </source>
</evidence>
<evidence type="ECO:0000313" key="4">
    <source>
        <dbReference type="Proteomes" id="UP000031408"/>
    </source>
</evidence>
<dbReference type="EMBL" id="JSVC01000013">
    <property type="protein sequence ID" value="KIC94299.1"/>
    <property type="molecule type" value="Genomic_DNA"/>
</dbReference>
<comment type="caution">
    <text evidence="3">The sequence shown here is derived from an EMBL/GenBank/DDBJ whole genome shotgun (WGS) entry which is preliminary data.</text>
</comment>
<evidence type="ECO:0000313" key="3">
    <source>
        <dbReference type="EMBL" id="KIC94299.1"/>
    </source>
</evidence>
<dbReference type="Pfam" id="PF07610">
    <property type="entry name" value="DUF1573"/>
    <property type="match status" value="1"/>
</dbReference>
<accession>A0A0C1IUW9</accession>
<proteinExistence type="predicted"/>
<dbReference type="PANTHER" id="PTHR37833">
    <property type="entry name" value="LIPOPROTEIN-RELATED"/>
    <property type="match status" value="1"/>
</dbReference>
<name>A0A0C1IUW9_9BACT</name>
<keyword evidence="2" id="KW-0732">Signal</keyword>
<gene>
    <name evidence="3" type="ORF">OI18_11730</name>
</gene>
<evidence type="ECO:0000256" key="1">
    <source>
        <dbReference type="SAM" id="MobiDB-lite"/>
    </source>
</evidence>
<protein>
    <recommendedName>
        <fullName evidence="5">DUF1573 domain-containing protein</fullName>
    </recommendedName>
</protein>
<dbReference type="STRING" id="1349421.OI18_11730"/>
<dbReference type="OrthoDB" id="826619at2"/>